<evidence type="ECO:0000259" key="2">
    <source>
        <dbReference type="PROSITE" id="PS50041"/>
    </source>
</evidence>
<dbReference type="PANTHER" id="PTHR22803">
    <property type="entry name" value="MANNOSE, PHOSPHOLIPASE, LECTIN RECEPTOR RELATED"/>
    <property type="match status" value="1"/>
</dbReference>
<protein>
    <submittedName>
        <fullName evidence="3">Snaclec bitiscetin subunit beta-like</fullName>
    </submittedName>
</protein>
<dbReference type="PROSITE" id="PS50041">
    <property type="entry name" value="C_TYPE_LECTIN_2"/>
    <property type="match status" value="1"/>
</dbReference>
<dbReference type="Gene3D" id="3.10.100.10">
    <property type="entry name" value="Mannose-Binding Protein A, subunit A"/>
    <property type="match status" value="1"/>
</dbReference>
<organism evidence="3 4">
    <name type="scientific">Chelydra serpentina</name>
    <name type="common">Snapping turtle</name>
    <name type="synonym">Testudo serpentina</name>
    <dbReference type="NCBI Taxonomy" id="8475"/>
    <lineage>
        <taxon>Eukaryota</taxon>
        <taxon>Metazoa</taxon>
        <taxon>Chordata</taxon>
        <taxon>Craniata</taxon>
        <taxon>Vertebrata</taxon>
        <taxon>Euteleostomi</taxon>
        <taxon>Archelosauria</taxon>
        <taxon>Testudinata</taxon>
        <taxon>Testudines</taxon>
        <taxon>Cryptodira</taxon>
        <taxon>Durocryptodira</taxon>
        <taxon>Americhelydia</taxon>
        <taxon>Chelydroidea</taxon>
        <taxon>Chelydridae</taxon>
        <taxon>Chelydra</taxon>
    </lineage>
</organism>
<comment type="caution">
    <text evidence="3">The sequence shown here is derived from an EMBL/GenBank/DDBJ whole genome shotgun (WGS) entry which is preliminary data.</text>
</comment>
<proteinExistence type="predicted"/>
<dbReference type="InterPro" id="IPR016187">
    <property type="entry name" value="CTDL_fold"/>
</dbReference>
<feature type="signal peptide" evidence="1">
    <location>
        <begin position="1"/>
        <end position="21"/>
    </location>
</feature>
<keyword evidence="4" id="KW-1185">Reference proteome</keyword>
<feature type="domain" description="C-type lectin" evidence="2">
    <location>
        <begin position="77"/>
        <end position="205"/>
    </location>
</feature>
<keyword evidence="1" id="KW-0732">Signal</keyword>
<dbReference type="Pfam" id="PF00059">
    <property type="entry name" value="Lectin_C"/>
    <property type="match status" value="1"/>
</dbReference>
<dbReference type="EMBL" id="JAHGAV010000143">
    <property type="protein sequence ID" value="KAG6930585.1"/>
    <property type="molecule type" value="Genomic_DNA"/>
</dbReference>
<dbReference type="InterPro" id="IPR001304">
    <property type="entry name" value="C-type_lectin-like"/>
</dbReference>
<evidence type="ECO:0000256" key="1">
    <source>
        <dbReference type="SAM" id="SignalP"/>
    </source>
</evidence>
<dbReference type="SMART" id="SM00034">
    <property type="entry name" value="CLECT"/>
    <property type="match status" value="1"/>
</dbReference>
<dbReference type="Proteomes" id="UP000765507">
    <property type="component" value="Unassembled WGS sequence"/>
</dbReference>
<dbReference type="CDD" id="cd00037">
    <property type="entry name" value="CLECT"/>
    <property type="match status" value="1"/>
</dbReference>
<dbReference type="InterPro" id="IPR016186">
    <property type="entry name" value="C-type_lectin-like/link_sf"/>
</dbReference>
<accession>A0A8T1SPS7</accession>
<dbReference type="AlphaFoldDB" id="A0A8T1SPS7"/>
<gene>
    <name evidence="3" type="ORF">G0U57_003466</name>
</gene>
<dbReference type="InterPro" id="IPR050111">
    <property type="entry name" value="C-type_lectin/snaclec_domain"/>
</dbReference>
<dbReference type="SUPFAM" id="SSF56436">
    <property type="entry name" value="C-type lectin-like"/>
    <property type="match status" value="1"/>
</dbReference>
<feature type="chain" id="PRO_5035805032" evidence="1">
    <location>
        <begin position="22"/>
        <end position="213"/>
    </location>
</feature>
<dbReference type="OrthoDB" id="6337382at2759"/>
<evidence type="ECO:0000313" key="4">
    <source>
        <dbReference type="Proteomes" id="UP000765507"/>
    </source>
</evidence>
<reference evidence="3 4" key="1">
    <citation type="journal article" date="2020" name="G3 (Bethesda)">
        <title>Draft Genome of the Common Snapping Turtle, Chelydra serpentina, a Model for Phenotypic Plasticity in Reptiles.</title>
        <authorList>
            <person name="Das D."/>
            <person name="Singh S.K."/>
            <person name="Bierstedt J."/>
            <person name="Erickson A."/>
            <person name="Galli G.L.J."/>
            <person name="Crossley D.A. 2nd"/>
            <person name="Rhen T."/>
        </authorList>
    </citation>
    <scope>NUCLEOTIDE SEQUENCE [LARGE SCALE GENOMIC DNA]</scope>
    <source>
        <strain evidence="3">KW</strain>
    </source>
</reference>
<evidence type="ECO:0000313" key="3">
    <source>
        <dbReference type="EMBL" id="KAG6930585.1"/>
    </source>
</evidence>
<sequence length="213" mass="23697">MKSLPFLFLLLSVLVLPGLEGDENPDVKRRDVRFLDSIFGGSQSSSQNIQVPAQADSSLVESELFCQGPCREEWFSNMDQCYKFVQEQKTWAEAESVCQRIAEGGHLTSISNAAQNDFLVNLASYADKRTTQFWTGGSHQKSTSLRWTDGSLPNFIQRPLSSIFNAIGGVLNSIFNVRICLTLNLGVQGKWDGCDCNKKLSFICSYKPNLTPP</sequence>
<name>A0A8T1SPS7_CHESE</name>